<protein>
    <submittedName>
        <fullName evidence="3">Glycosyltransferase</fullName>
        <ecNumber evidence="3">2.4.-.-</ecNumber>
    </submittedName>
</protein>
<dbReference type="GO" id="GO:0016757">
    <property type="term" value="F:glycosyltransferase activity"/>
    <property type="evidence" value="ECO:0007669"/>
    <property type="project" value="UniProtKB-KW"/>
</dbReference>
<dbReference type="InterPro" id="IPR050194">
    <property type="entry name" value="Glycosyltransferase_grp1"/>
</dbReference>
<evidence type="ECO:0000259" key="2">
    <source>
        <dbReference type="Pfam" id="PF13439"/>
    </source>
</evidence>
<dbReference type="Proteomes" id="UP001597079">
    <property type="component" value="Unassembled WGS sequence"/>
</dbReference>
<dbReference type="InterPro" id="IPR028098">
    <property type="entry name" value="Glyco_trans_4-like_N"/>
</dbReference>
<dbReference type="RefSeq" id="WP_377944488.1">
    <property type="nucleotide sequence ID" value="NZ_JBHUCX010000073.1"/>
</dbReference>
<accession>A0ABW4JL74</accession>
<dbReference type="EC" id="2.4.-.-" evidence="3"/>
<feature type="domain" description="Glycosyltransferase subfamily 4-like N-terminal" evidence="2">
    <location>
        <begin position="17"/>
        <end position="165"/>
    </location>
</feature>
<keyword evidence="3" id="KW-0328">Glycosyltransferase</keyword>
<dbReference type="EMBL" id="JBHUCX010000073">
    <property type="protein sequence ID" value="MFD1676581.1"/>
    <property type="molecule type" value="Genomic_DNA"/>
</dbReference>
<organism evidence="3 4">
    <name type="scientific">Alicyclobacillus fodiniaquatilis</name>
    <dbReference type="NCBI Taxonomy" id="1661150"/>
    <lineage>
        <taxon>Bacteria</taxon>
        <taxon>Bacillati</taxon>
        <taxon>Bacillota</taxon>
        <taxon>Bacilli</taxon>
        <taxon>Bacillales</taxon>
        <taxon>Alicyclobacillaceae</taxon>
        <taxon>Alicyclobacillus</taxon>
    </lineage>
</organism>
<gene>
    <name evidence="3" type="ORF">ACFSB2_17960</name>
</gene>
<feature type="domain" description="Glycosyl transferase family 1" evidence="1">
    <location>
        <begin position="177"/>
        <end position="349"/>
    </location>
</feature>
<keyword evidence="3" id="KW-0808">Transferase</keyword>
<dbReference type="SUPFAM" id="SSF53756">
    <property type="entry name" value="UDP-Glycosyltransferase/glycogen phosphorylase"/>
    <property type="match status" value="1"/>
</dbReference>
<dbReference type="PANTHER" id="PTHR45947">
    <property type="entry name" value="SULFOQUINOVOSYL TRANSFERASE SQD2"/>
    <property type="match status" value="1"/>
</dbReference>
<evidence type="ECO:0000313" key="4">
    <source>
        <dbReference type="Proteomes" id="UP001597079"/>
    </source>
</evidence>
<evidence type="ECO:0000313" key="3">
    <source>
        <dbReference type="EMBL" id="MFD1676581.1"/>
    </source>
</evidence>
<keyword evidence="4" id="KW-1185">Reference proteome</keyword>
<evidence type="ECO:0000259" key="1">
    <source>
        <dbReference type="Pfam" id="PF00534"/>
    </source>
</evidence>
<dbReference type="Gene3D" id="3.40.50.2000">
    <property type="entry name" value="Glycogen Phosphorylase B"/>
    <property type="match status" value="2"/>
</dbReference>
<comment type="caution">
    <text evidence="3">The sequence shown here is derived from an EMBL/GenBank/DDBJ whole genome shotgun (WGS) entry which is preliminary data.</text>
</comment>
<dbReference type="Pfam" id="PF00534">
    <property type="entry name" value="Glycos_transf_1"/>
    <property type="match status" value="1"/>
</dbReference>
<proteinExistence type="predicted"/>
<name>A0ABW4JL74_9BACL</name>
<dbReference type="Pfam" id="PF13439">
    <property type="entry name" value="Glyco_transf_4"/>
    <property type="match status" value="1"/>
</dbReference>
<dbReference type="InterPro" id="IPR001296">
    <property type="entry name" value="Glyco_trans_1"/>
</dbReference>
<dbReference type="PANTHER" id="PTHR45947:SF3">
    <property type="entry name" value="SULFOQUINOVOSYL TRANSFERASE SQD2"/>
    <property type="match status" value="1"/>
</dbReference>
<sequence>MSTVQPRVLMVLDALLVGGTETHVLTLTRSLLARGVYVSICAGHGALESEFEKLGCNIHYVPFFGAWSRRERASIRRTLTSIILEERITHIHVHQLHSGQMALTCARNQKLAVIATVHGKYYDLKTMRSMQEKGVQMIAVSPPVRKWMKAQGVDASVIPNGISLQHFRPKKYGLSIIRKKLNIPQAAQVVVYAGRLAGEKADVCRRVIDACSQLQANGHSNLLLIIVGGGIHADAVKAYARQVEKRTGRSYVRFLGTHKAMRPLYAVSNCVVGTGRVALEAMSCARPVVAIGSAGLYGRIRPQKLHSAWHYYFGDHAAPYPHNSHKLSQQIQRILASEHRQARYGDAGRAFVAEKFDSNKIVHRILQIYRHARPIH</sequence>
<reference evidence="4" key="1">
    <citation type="journal article" date="2019" name="Int. J. Syst. Evol. Microbiol.">
        <title>The Global Catalogue of Microorganisms (GCM) 10K type strain sequencing project: providing services to taxonomists for standard genome sequencing and annotation.</title>
        <authorList>
            <consortium name="The Broad Institute Genomics Platform"/>
            <consortium name="The Broad Institute Genome Sequencing Center for Infectious Disease"/>
            <person name="Wu L."/>
            <person name="Ma J."/>
        </authorList>
    </citation>
    <scope>NUCLEOTIDE SEQUENCE [LARGE SCALE GENOMIC DNA]</scope>
    <source>
        <strain evidence="4">CGMCC 1.12286</strain>
    </source>
</reference>